<sequence>MKLFTPPITNPNFDPAQSIRESYGVKAVFQKPVIVQNESEPFKMLTASNSGKNDYKEGPSTNTSGVVKLTKEEIAEIWKNTQELPMELSSMIDDFITDLKEPKYAKPLSIVELSSLFQAFYIKFDKFAFQYLSNGGSSAAGAPTNTSSGGTFFNAKETLSSGLSGIFARSRSGSNTNNLRGRRNRRSSSLFSSDSNNNATQMLTPEEIGQMMRVNEINNVTIDRYLELCENAIFKKLLQVGTAVSSPMKKPNSNNNIQCINNENSLVGQSSSEPEAFNVENLFRNTPEYIQYNTLLNVKLGGILNLCSHDKFSLEDFLGISMTMDIGDNESLFATIDSVFHQLIDESISPYDKMKSVLQLHTAMTTDIKLMSNDDYLSLLIYYIIMLNPQNLFFNCEYIKLFRYRKKLVENELYALTNLDAALTFIGSLTLEDFSEDLVAELAECEKKVFECKISDKVTLPVVDTNNFRNGSNGSSKLLHTSTEPMIQNNSYERFRAVFDSSLRSVLGKMRSYTPPAVTTLYKKYSQTSIEIERSSVYSNSSHDKYLHVQRSNSNNKHRQMDSINSILFNATMPNDWKKYKDSEFDNLKITELKEIFDIYQKLISKNEQCSNYNL</sequence>
<dbReference type="GO" id="GO:0036010">
    <property type="term" value="P:protein localization to endosome"/>
    <property type="evidence" value="ECO:0007669"/>
    <property type="project" value="EnsemblFungi"/>
</dbReference>
<dbReference type="HOGENOM" id="CLU_031230_0_0_1"/>
<evidence type="ECO:0000313" key="3">
    <source>
        <dbReference type="EMBL" id="CCF58249.1"/>
    </source>
</evidence>
<dbReference type="EMBL" id="HE650825">
    <property type="protein sequence ID" value="CCF58249.1"/>
    <property type="molecule type" value="Genomic_DNA"/>
</dbReference>
<dbReference type="eggNOG" id="ENOG502R0NJ">
    <property type="taxonomic scope" value="Eukaryota"/>
</dbReference>
<dbReference type="PANTHER" id="PTHR23101">
    <property type="entry name" value="RAB GDP/GTP EXCHANGE FACTOR"/>
    <property type="match status" value="1"/>
</dbReference>
<dbReference type="Proteomes" id="UP000005220">
    <property type="component" value="Chromosome 5"/>
</dbReference>
<dbReference type="OrthoDB" id="10264848at2759"/>
<dbReference type="PANTHER" id="PTHR23101:SF124">
    <property type="entry name" value="PROTEIN MUK1"/>
    <property type="match status" value="1"/>
</dbReference>
<dbReference type="GO" id="GO:0032511">
    <property type="term" value="P:late endosome to vacuole transport via multivesicular body sorting pathway"/>
    <property type="evidence" value="ECO:0007669"/>
    <property type="project" value="EnsemblFungi"/>
</dbReference>
<dbReference type="GO" id="GO:0030139">
    <property type="term" value="C:endocytic vesicle"/>
    <property type="evidence" value="ECO:0007669"/>
    <property type="project" value="TreeGrafter"/>
</dbReference>
<dbReference type="GO" id="GO:0006895">
    <property type="term" value="P:Golgi to endosome transport"/>
    <property type="evidence" value="ECO:0007669"/>
    <property type="project" value="EnsemblFungi"/>
</dbReference>
<protein>
    <recommendedName>
        <fullName evidence="2">VPS9 domain-containing protein</fullName>
    </recommendedName>
</protein>
<dbReference type="InterPro" id="IPR045046">
    <property type="entry name" value="Vps9-like"/>
</dbReference>
<evidence type="ECO:0000313" key="4">
    <source>
        <dbReference type="Proteomes" id="UP000005220"/>
    </source>
</evidence>
<evidence type="ECO:0000256" key="1">
    <source>
        <dbReference type="SAM" id="MobiDB-lite"/>
    </source>
</evidence>
<dbReference type="GO" id="GO:0005829">
    <property type="term" value="C:cytosol"/>
    <property type="evidence" value="ECO:0007669"/>
    <property type="project" value="EnsemblFungi"/>
</dbReference>
<dbReference type="STRING" id="1071382.H2AV49"/>
<dbReference type="PROSITE" id="PS51205">
    <property type="entry name" value="VPS9"/>
    <property type="match status" value="1"/>
</dbReference>
<dbReference type="InterPro" id="IPR037191">
    <property type="entry name" value="VPS9_dom_sf"/>
</dbReference>
<dbReference type="GO" id="GO:0005085">
    <property type="term" value="F:guanyl-nucleotide exchange factor activity"/>
    <property type="evidence" value="ECO:0007669"/>
    <property type="project" value="EnsemblFungi"/>
</dbReference>
<feature type="compositionally biased region" description="Low complexity" evidence="1">
    <location>
        <begin position="187"/>
        <end position="198"/>
    </location>
</feature>
<dbReference type="GO" id="GO:0031267">
    <property type="term" value="F:small GTPase binding"/>
    <property type="evidence" value="ECO:0007669"/>
    <property type="project" value="TreeGrafter"/>
</dbReference>
<dbReference type="AlphaFoldDB" id="H2AV49"/>
<dbReference type="SUPFAM" id="SSF109993">
    <property type="entry name" value="VPS9 domain"/>
    <property type="match status" value="1"/>
</dbReference>
<dbReference type="KEGG" id="kaf:KAFR_0E00950"/>
<proteinExistence type="predicted"/>
<organism evidence="3 4">
    <name type="scientific">Kazachstania africana (strain ATCC 22294 / BCRC 22015 / CBS 2517 / CECT 1963 / NBRC 1671 / NRRL Y-8276)</name>
    <name type="common">Yeast</name>
    <name type="synonym">Kluyveromyces africanus</name>
    <dbReference type="NCBI Taxonomy" id="1071382"/>
    <lineage>
        <taxon>Eukaryota</taxon>
        <taxon>Fungi</taxon>
        <taxon>Dikarya</taxon>
        <taxon>Ascomycota</taxon>
        <taxon>Saccharomycotina</taxon>
        <taxon>Saccharomycetes</taxon>
        <taxon>Saccharomycetales</taxon>
        <taxon>Saccharomycetaceae</taxon>
        <taxon>Kazachstania</taxon>
    </lineage>
</organism>
<accession>H2AV49</accession>
<dbReference type="RefSeq" id="XP_003957384.1">
    <property type="nucleotide sequence ID" value="XM_003957335.1"/>
</dbReference>
<gene>
    <name evidence="3" type="primary">KAFR0E00950</name>
    <name evidence="3" type="ORF">KAFR_0E00950</name>
</gene>
<dbReference type="SMART" id="SM00167">
    <property type="entry name" value="VPS9"/>
    <property type="match status" value="1"/>
</dbReference>
<name>H2AV49_KAZAF</name>
<dbReference type="Gene3D" id="1.20.1050.80">
    <property type="entry name" value="VPS9 domain"/>
    <property type="match status" value="1"/>
</dbReference>
<feature type="region of interest" description="Disordered" evidence="1">
    <location>
        <begin position="173"/>
        <end position="207"/>
    </location>
</feature>
<dbReference type="Pfam" id="PF02204">
    <property type="entry name" value="VPS9"/>
    <property type="match status" value="1"/>
</dbReference>
<evidence type="ECO:0000259" key="2">
    <source>
        <dbReference type="PROSITE" id="PS51205"/>
    </source>
</evidence>
<dbReference type="InterPro" id="IPR003123">
    <property type="entry name" value="VPS9"/>
</dbReference>
<dbReference type="FunCoup" id="H2AV49">
    <property type="interactions" value="86"/>
</dbReference>
<keyword evidence="4" id="KW-1185">Reference proteome</keyword>
<reference evidence="3 4" key="1">
    <citation type="journal article" date="2011" name="Proc. Natl. Acad. Sci. U.S.A.">
        <title>Evolutionary erosion of yeast sex chromosomes by mating-type switching accidents.</title>
        <authorList>
            <person name="Gordon J.L."/>
            <person name="Armisen D."/>
            <person name="Proux-Wera E."/>
            <person name="Oheigeartaigh S.S."/>
            <person name="Byrne K.P."/>
            <person name="Wolfe K.H."/>
        </authorList>
    </citation>
    <scope>NUCLEOTIDE SEQUENCE [LARGE SCALE GENOMIC DNA]</scope>
    <source>
        <strain evidence="4">ATCC 22294 / BCRC 22015 / CBS 2517 / CECT 1963 / NBRC 1671 / NRRL Y-8276</strain>
    </source>
</reference>
<dbReference type="InParanoid" id="H2AV49"/>
<dbReference type="GeneID" id="13882749"/>
<feature type="domain" description="VPS9" evidence="2">
    <location>
        <begin position="290"/>
        <end position="435"/>
    </location>
</feature>